<evidence type="ECO:0000256" key="6">
    <source>
        <dbReference type="RuleBase" id="RU362079"/>
    </source>
</evidence>
<dbReference type="Gene3D" id="3.30.1130.10">
    <property type="match status" value="1"/>
</dbReference>
<evidence type="ECO:0000256" key="1">
    <source>
        <dbReference type="ARBA" id="ARBA00001353"/>
    </source>
</evidence>
<dbReference type="UniPathway" id="UPA00077">
    <property type="reaction ID" value="UER00154"/>
</dbReference>
<dbReference type="InterPro" id="IPR043133">
    <property type="entry name" value="GTP-CH-I_C/QueF"/>
</dbReference>
<dbReference type="GO" id="GO:0046656">
    <property type="term" value="P:folic acid biosynthetic process"/>
    <property type="evidence" value="ECO:0007669"/>
    <property type="project" value="UniProtKB-UniRule"/>
</dbReference>
<dbReference type="NCBIfam" id="TIGR00526">
    <property type="entry name" value="folB_dom"/>
    <property type="match status" value="1"/>
</dbReference>
<comment type="pathway">
    <text evidence="2 6">Cofactor biosynthesis; tetrahydrofolate biosynthesis; 2-amino-4-hydroxy-6-hydroxymethyl-7,8-dihydropteridine diphosphate from 7,8-dihydroneopterin triphosphate: step 3/4.</text>
</comment>
<reference evidence="8 9" key="1">
    <citation type="submission" date="2015-03" db="EMBL/GenBank/DDBJ databases">
        <title>Draft genome sequence of Elstera litoralis.</title>
        <authorList>
            <person name="Rahalkar M.C."/>
            <person name="Dhakephalkar P.K."/>
            <person name="Pore S.D."/>
            <person name="Arora P."/>
            <person name="Kapse N.G."/>
            <person name="Pandit P.S."/>
        </authorList>
    </citation>
    <scope>NUCLEOTIDE SEQUENCE [LARGE SCALE GENOMIC DNA]</scope>
    <source>
        <strain evidence="8 9">Dia-1</strain>
    </source>
</reference>
<dbReference type="PANTHER" id="PTHR42844:SF1">
    <property type="entry name" value="DIHYDRONEOPTERIN ALDOLASE 1-RELATED"/>
    <property type="match status" value="1"/>
</dbReference>
<dbReference type="SMART" id="SM00905">
    <property type="entry name" value="FolB"/>
    <property type="match status" value="1"/>
</dbReference>
<keyword evidence="4 6" id="KW-0289">Folate biosynthesis</keyword>
<dbReference type="NCBIfam" id="TIGR00525">
    <property type="entry name" value="folB"/>
    <property type="match status" value="1"/>
</dbReference>
<accession>A0A0F3IWF8</accession>
<dbReference type="Proteomes" id="UP000033774">
    <property type="component" value="Unassembled WGS sequence"/>
</dbReference>
<organism evidence="8 9">
    <name type="scientific">Elstera litoralis</name>
    <dbReference type="NCBI Taxonomy" id="552518"/>
    <lineage>
        <taxon>Bacteria</taxon>
        <taxon>Pseudomonadati</taxon>
        <taxon>Pseudomonadota</taxon>
        <taxon>Alphaproteobacteria</taxon>
        <taxon>Rhodospirillales</taxon>
        <taxon>Rhodospirillaceae</taxon>
        <taxon>Elstera</taxon>
    </lineage>
</organism>
<comment type="function">
    <text evidence="6">Catalyzes the conversion of 7,8-dihydroneopterin to 6-hydroxymethyl-7,8-dihydropterin.</text>
</comment>
<dbReference type="Pfam" id="PF02152">
    <property type="entry name" value="FolB"/>
    <property type="match status" value="1"/>
</dbReference>
<dbReference type="GO" id="GO:0004150">
    <property type="term" value="F:dihydroneopterin aldolase activity"/>
    <property type="evidence" value="ECO:0007669"/>
    <property type="project" value="UniProtKB-UniRule"/>
</dbReference>
<evidence type="ECO:0000259" key="7">
    <source>
        <dbReference type="SMART" id="SM00905"/>
    </source>
</evidence>
<gene>
    <name evidence="8" type="ORF">VZ95_01095</name>
</gene>
<dbReference type="GO" id="GO:0005737">
    <property type="term" value="C:cytoplasm"/>
    <property type="evidence" value="ECO:0007669"/>
    <property type="project" value="TreeGrafter"/>
</dbReference>
<keyword evidence="9" id="KW-1185">Reference proteome</keyword>
<evidence type="ECO:0000313" key="9">
    <source>
        <dbReference type="Proteomes" id="UP000033774"/>
    </source>
</evidence>
<evidence type="ECO:0000256" key="5">
    <source>
        <dbReference type="ARBA" id="ARBA00023239"/>
    </source>
</evidence>
<feature type="domain" description="Dihydroneopterin aldolase/epimerase" evidence="7">
    <location>
        <begin position="24"/>
        <end position="133"/>
    </location>
</feature>
<proteinExistence type="inferred from homology"/>
<dbReference type="PANTHER" id="PTHR42844">
    <property type="entry name" value="DIHYDRONEOPTERIN ALDOLASE 1-RELATED"/>
    <property type="match status" value="1"/>
</dbReference>
<dbReference type="EC" id="4.1.2.25" evidence="6"/>
<evidence type="ECO:0000256" key="4">
    <source>
        <dbReference type="ARBA" id="ARBA00022909"/>
    </source>
</evidence>
<dbReference type="InterPro" id="IPR006156">
    <property type="entry name" value="Dihydroneopterin_aldolase"/>
</dbReference>
<keyword evidence="5 6" id="KW-0456">Lyase</keyword>
<dbReference type="InterPro" id="IPR006157">
    <property type="entry name" value="FolB_dom"/>
</dbReference>
<protein>
    <recommendedName>
        <fullName evidence="6">7,8-dihydroneopterin aldolase</fullName>
        <ecNumber evidence="6">4.1.2.25</ecNumber>
    </recommendedName>
</protein>
<dbReference type="EMBL" id="LAJY01000015">
    <property type="protein sequence ID" value="KJV11031.1"/>
    <property type="molecule type" value="Genomic_DNA"/>
</dbReference>
<evidence type="ECO:0000256" key="2">
    <source>
        <dbReference type="ARBA" id="ARBA00005013"/>
    </source>
</evidence>
<dbReference type="AlphaFoldDB" id="A0A0F3IWF8"/>
<comment type="caution">
    <text evidence="8">The sequence shown here is derived from an EMBL/GenBank/DDBJ whole genome shotgun (WGS) entry which is preliminary data.</text>
</comment>
<dbReference type="GO" id="GO:0046654">
    <property type="term" value="P:tetrahydrofolate biosynthetic process"/>
    <property type="evidence" value="ECO:0007669"/>
    <property type="project" value="UniProtKB-UniRule"/>
</dbReference>
<comment type="catalytic activity">
    <reaction evidence="1 6">
        <text>7,8-dihydroneopterin = 6-hydroxymethyl-7,8-dihydropterin + glycolaldehyde</text>
        <dbReference type="Rhea" id="RHEA:10540"/>
        <dbReference type="ChEBI" id="CHEBI:17001"/>
        <dbReference type="ChEBI" id="CHEBI:17071"/>
        <dbReference type="ChEBI" id="CHEBI:44841"/>
        <dbReference type="EC" id="4.1.2.25"/>
    </reaction>
</comment>
<name>A0A0F3IWF8_9PROT</name>
<evidence type="ECO:0000313" key="8">
    <source>
        <dbReference type="EMBL" id="KJV11031.1"/>
    </source>
</evidence>
<dbReference type="SUPFAM" id="SSF55620">
    <property type="entry name" value="Tetrahydrobiopterin biosynthesis enzymes-like"/>
    <property type="match status" value="1"/>
</dbReference>
<evidence type="ECO:0000256" key="3">
    <source>
        <dbReference type="ARBA" id="ARBA00005708"/>
    </source>
</evidence>
<comment type="similarity">
    <text evidence="3 6">Belongs to the DHNA family.</text>
</comment>
<sequence length="136" mass="14719">MPAALTTLGRVDSPLRPTQGLRRLYIHDLDLMAEIGVYPEEKGVLQPIAVSVDLLVTETEPGSDDLAAVVCYATLADEIRALVTGSRVNLVETLADRIARLCLVDGRVRTARVRVEKRAVMPDARAVGVEIERSAG</sequence>
<dbReference type="CDD" id="cd00534">
    <property type="entry name" value="DHNA_DHNTPE"/>
    <property type="match status" value="1"/>
</dbReference>